<dbReference type="GO" id="GO:0016020">
    <property type="term" value="C:membrane"/>
    <property type="evidence" value="ECO:0007669"/>
    <property type="project" value="UniProtKB-SubCell"/>
</dbReference>
<evidence type="ECO:0000259" key="7">
    <source>
        <dbReference type="Pfam" id="PF20684"/>
    </source>
</evidence>
<dbReference type="AlphaFoldDB" id="A0AAJ0FQT1"/>
<evidence type="ECO:0000256" key="4">
    <source>
        <dbReference type="ARBA" id="ARBA00023136"/>
    </source>
</evidence>
<dbReference type="PANTHER" id="PTHR33048:SF143">
    <property type="entry name" value="EXTRACELLULAR MEMBRANE PROTEIN CFEM DOMAIN-CONTAINING PROTEIN-RELATED"/>
    <property type="match status" value="1"/>
</dbReference>
<gene>
    <name evidence="8" type="ORF">QQS21_009046</name>
</gene>
<keyword evidence="4 6" id="KW-0472">Membrane</keyword>
<name>A0AAJ0FQT1_9HYPO</name>
<evidence type="ECO:0000256" key="3">
    <source>
        <dbReference type="ARBA" id="ARBA00022989"/>
    </source>
</evidence>
<comment type="similarity">
    <text evidence="5">Belongs to the SAT4 family.</text>
</comment>
<accession>A0AAJ0FQT1</accession>
<evidence type="ECO:0000256" key="2">
    <source>
        <dbReference type="ARBA" id="ARBA00022692"/>
    </source>
</evidence>
<evidence type="ECO:0000256" key="6">
    <source>
        <dbReference type="SAM" id="Phobius"/>
    </source>
</evidence>
<feature type="transmembrane region" description="Helical" evidence="6">
    <location>
        <begin position="157"/>
        <end position="186"/>
    </location>
</feature>
<sequence>MVETPNVLMSWNASVLAEIPDCAKSCLAQPVAATVESSCRTVASNDGVIDCVLNACTLPEAIVTRNITEIVCMAPIEDKSQEFRIIILTFGLVTSVIASIRLLYKLAYGQERWRLSWDDFMVVAAAPIAVAGMAMMLRGLGKVGLGRSVWAVPADDMLAYGIELYVTEILYLIALTMVKLTLTIFYMSIFPGKLTGRLLLGTIAFHVLFGVVFVAKTIFQCTPISYSWTRFDSAKAGQVSGHCVQIGVSVFVHAAVNVAVDFWMIGIPLFEIRKLQLRRTQKVAVSLMFMTGFL</sequence>
<comment type="subcellular location">
    <subcellularLocation>
        <location evidence="1">Membrane</location>
        <topology evidence="1">Multi-pass membrane protein</topology>
    </subcellularLocation>
</comment>
<dbReference type="Proteomes" id="UP001251528">
    <property type="component" value="Unassembled WGS sequence"/>
</dbReference>
<dbReference type="InterPro" id="IPR049326">
    <property type="entry name" value="Rhodopsin_dom_fungi"/>
</dbReference>
<organism evidence="8 9">
    <name type="scientific">Conoideocrella luteorostrata</name>
    <dbReference type="NCBI Taxonomy" id="1105319"/>
    <lineage>
        <taxon>Eukaryota</taxon>
        <taxon>Fungi</taxon>
        <taxon>Dikarya</taxon>
        <taxon>Ascomycota</taxon>
        <taxon>Pezizomycotina</taxon>
        <taxon>Sordariomycetes</taxon>
        <taxon>Hypocreomycetidae</taxon>
        <taxon>Hypocreales</taxon>
        <taxon>Clavicipitaceae</taxon>
        <taxon>Conoideocrella</taxon>
    </lineage>
</organism>
<evidence type="ECO:0000313" key="9">
    <source>
        <dbReference type="Proteomes" id="UP001251528"/>
    </source>
</evidence>
<feature type="transmembrane region" description="Helical" evidence="6">
    <location>
        <begin position="83"/>
        <end position="104"/>
    </location>
</feature>
<evidence type="ECO:0000313" key="8">
    <source>
        <dbReference type="EMBL" id="KAK2593247.1"/>
    </source>
</evidence>
<dbReference type="EMBL" id="JASWJB010000221">
    <property type="protein sequence ID" value="KAK2593247.1"/>
    <property type="molecule type" value="Genomic_DNA"/>
</dbReference>
<dbReference type="Pfam" id="PF20684">
    <property type="entry name" value="Fung_rhodopsin"/>
    <property type="match status" value="1"/>
</dbReference>
<dbReference type="InterPro" id="IPR052337">
    <property type="entry name" value="SAT4-like"/>
</dbReference>
<dbReference type="PANTHER" id="PTHR33048">
    <property type="entry name" value="PTH11-LIKE INTEGRAL MEMBRANE PROTEIN (AFU_ORTHOLOGUE AFUA_5G11245)"/>
    <property type="match status" value="1"/>
</dbReference>
<proteinExistence type="inferred from homology"/>
<keyword evidence="3 6" id="KW-1133">Transmembrane helix</keyword>
<keyword evidence="2 6" id="KW-0812">Transmembrane</keyword>
<reference evidence="8" key="1">
    <citation type="submission" date="2023-06" db="EMBL/GenBank/DDBJ databases">
        <title>Conoideocrella luteorostrata (Hypocreales: Clavicipitaceae), a potential biocontrol fungus for elongate hemlock scale in United States Christmas tree production areas.</title>
        <authorList>
            <person name="Barrett H."/>
            <person name="Lovett B."/>
            <person name="Macias A.M."/>
            <person name="Stajich J.E."/>
            <person name="Kasson M.T."/>
        </authorList>
    </citation>
    <scope>NUCLEOTIDE SEQUENCE</scope>
    <source>
        <strain evidence="8">ARSEF 14590</strain>
    </source>
</reference>
<protein>
    <recommendedName>
        <fullName evidence="7">Rhodopsin domain-containing protein</fullName>
    </recommendedName>
</protein>
<feature type="transmembrane region" description="Helical" evidence="6">
    <location>
        <begin position="198"/>
        <end position="219"/>
    </location>
</feature>
<feature type="domain" description="Rhodopsin" evidence="7">
    <location>
        <begin position="102"/>
        <end position="293"/>
    </location>
</feature>
<evidence type="ECO:0000256" key="5">
    <source>
        <dbReference type="ARBA" id="ARBA00038359"/>
    </source>
</evidence>
<feature type="transmembrane region" description="Helical" evidence="6">
    <location>
        <begin position="250"/>
        <end position="270"/>
    </location>
</feature>
<comment type="caution">
    <text evidence="8">The sequence shown here is derived from an EMBL/GenBank/DDBJ whole genome shotgun (WGS) entry which is preliminary data.</text>
</comment>
<feature type="transmembrane region" description="Helical" evidence="6">
    <location>
        <begin position="116"/>
        <end position="137"/>
    </location>
</feature>
<evidence type="ECO:0000256" key="1">
    <source>
        <dbReference type="ARBA" id="ARBA00004141"/>
    </source>
</evidence>
<keyword evidence="9" id="KW-1185">Reference proteome</keyword>